<dbReference type="Proteomes" id="UP000789739">
    <property type="component" value="Unassembled WGS sequence"/>
</dbReference>
<evidence type="ECO:0000313" key="13">
    <source>
        <dbReference type="Proteomes" id="UP000789739"/>
    </source>
</evidence>
<comment type="caution">
    <text evidence="12">The sequence shown here is derived from an EMBL/GenBank/DDBJ whole genome shotgun (WGS) entry which is preliminary data.</text>
</comment>
<organism evidence="12 13">
    <name type="scientific">Paraglomus brasilianum</name>
    <dbReference type="NCBI Taxonomy" id="144538"/>
    <lineage>
        <taxon>Eukaryota</taxon>
        <taxon>Fungi</taxon>
        <taxon>Fungi incertae sedis</taxon>
        <taxon>Mucoromycota</taxon>
        <taxon>Glomeromycotina</taxon>
        <taxon>Glomeromycetes</taxon>
        <taxon>Paraglomerales</taxon>
        <taxon>Paraglomeraceae</taxon>
        <taxon>Paraglomus</taxon>
    </lineage>
</organism>
<dbReference type="AlphaFoldDB" id="A0A9N8ZVN9"/>
<dbReference type="Gene3D" id="3.10.110.10">
    <property type="entry name" value="Ubiquitin Conjugating Enzyme"/>
    <property type="match status" value="1"/>
</dbReference>
<dbReference type="Gene3D" id="6.10.140.820">
    <property type="match status" value="1"/>
</dbReference>
<evidence type="ECO:0000256" key="5">
    <source>
        <dbReference type="ARBA" id="ARBA00022927"/>
    </source>
</evidence>
<evidence type="ECO:0000256" key="8">
    <source>
        <dbReference type="SAM" id="Coils"/>
    </source>
</evidence>
<dbReference type="OrthoDB" id="306304at2759"/>
<evidence type="ECO:0000256" key="6">
    <source>
        <dbReference type="ARBA" id="ARBA00023054"/>
    </source>
</evidence>
<evidence type="ECO:0000256" key="7">
    <source>
        <dbReference type="PROSITE-ProRule" id="PRU00644"/>
    </source>
</evidence>
<dbReference type="GO" id="GO:0072666">
    <property type="term" value="P:establishment of protein localization to vacuole"/>
    <property type="evidence" value="ECO:0007669"/>
    <property type="project" value="UniProtKB-ARBA"/>
</dbReference>
<feature type="compositionally biased region" description="Pro residues" evidence="9">
    <location>
        <begin position="269"/>
        <end position="281"/>
    </location>
</feature>
<evidence type="ECO:0000256" key="4">
    <source>
        <dbReference type="ARBA" id="ARBA00022753"/>
    </source>
</evidence>
<name>A0A9N8ZVN9_9GLOM</name>
<evidence type="ECO:0000259" key="11">
    <source>
        <dbReference type="PROSITE" id="PS51322"/>
    </source>
</evidence>
<dbReference type="GO" id="GO:0015031">
    <property type="term" value="P:protein transport"/>
    <property type="evidence" value="ECO:0007669"/>
    <property type="project" value="UniProtKB-UniRule"/>
</dbReference>
<dbReference type="PROSITE" id="PS51312">
    <property type="entry name" value="SB"/>
    <property type="match status" value="1"/>
</dbReference>
<feature type="domain" description="UEV" evidence="11">
    <location>
        <begin position="3"/>
        <end position="147"/>
    </location>
</feature>
<evidence type="ECO:0000256" key="1">
    <source>
        <dbReference type="ARBA" id="ARBA00004177"/>
    </source>
</evidence>
<keyword evidence="6 8" id="KW-0175">Coiled coil</keyword>
<dbReference type="InterPro" id="IPR017916">
    <property type="entry name" value="SB_dom"/>
</dbReference>
<dbReference type="CDD" id="cd11685">
    <property type="entry name" value="UEV_TSG101-like"/>
    <property type="match status" value="1"/>
</dbReference>
<dbReference type="PROSITE" id="PS51322">
    <property type="entry name" value="UEV"/>
    <property type="match status" value="1"/>
</dbReference>
<dbReference type="Pfam" id="PF05743">
    <property type="entry name" value="UEV"/>
    <property type="match status" value="1"/>
</dbReference>
<dbReference type="SUPFAM" id="SSF54495">
    <property type="entry name" value="UBC-like"/>
    <property type="match status" value="1"/>
</dbReference>
<dbReference type="PANTHER" id="PTHR23306">
    <property type="entry name" value="TUMOR SUSCEPTIBILITY GENE 101 PROTEIN-RELATED"/>
    <property type="match status" value="1"/>
</dbReference>
<dbReference type="InterPro" id="IPR016135">
    <property type="entry name" value="UBQ-conjugating_enzyme/RWD"/>
</dbReference>
<keyword evidence="4" id="KW-0967">Endosome</keyword>
<dbReference type="GO" id="GO:0043162">
    <property type="term" value="P:ubiquitin-dependent protein catabolic process via the multivesicular body sorting pathway"/>
    <property type="evidence" value="ECO:0007669"/>
    <property type="project" value="UniProtKB-ARBA"/>
</dbReference>
<evidence type="ECO:0000256" key="9">
    <source>
        <dbReference type="SAM" id="MobiDB-lite"/>
    </source>
</evidence>
<feature type="domain" description="SB" evidence="10">
    <location>
        <begin position="379"/>
        <end position="445"/>
    </location>
</feature>
<feature type="region of interest" description="Disordered" evidence="9">
    <location>
        <begin position="147"/>
        <end position="281"/>
    </location>
</feature>
<dbReference type="EMBL" id="CAJVPI010000263">
    <property type="protein sequence ID" value="CAG8509977.1"/>
    <property type="molecule type" value="Genomic_DNA"/>
</dbReference>
<sequence>MDLTRSQWLHSVTKKYQNPDRTYKDVDDTLSIFSPSLSLKTDAYTYNDGSSKILLCIHGTIPISYRSINYNIPVAFWIPSDYPSSPPMVFVVPTKNMRVRPGPHVDYSGKCSLPYLHFWRAETSNIIELCKILQTLFSSNPPLYTLPNVSPNPTPHPSDRPLQPGPPQTTGAIPSPVLQAYRPNSPTPPPLPPPPYQLGQVGSDSNRPHQLGQVVTDPNRPRSQSGTLPAPAGSNVRYGSSLPSQSVISPPSSSSPSSTQSNQITLVDAPPPLIVPPRPPPAPNNPELVNLQVMVFDKVGRHWYEYHDKNNREFDKDMVLSRMLQDNEARVENEKQQLIEALNALKEKTNFLQQKCEGVDKIIEQANARPEVSVDDILCGTTVVLFELVAEDNAIEDAIYYLGRALNSEKIDINTYMKNIRTLAREQFTRRALIQKIRKQAGLGL</sequence>
<protein>
    <submittedName>
        <fullName evidence="12">5063_t:CDS:1</fullName>
    </submittedName>
</protein>
<evidence type="ECO:0000256" key="3">
    <source>
        <dbReference type="ARBA" id="ARBA00022448"/>
    </source>
</evidence>
<accession>A0A9N8ZVN9</accession>
<comment type="similarity">
    <text evidence="2">Belongs to the ubiquitin-conjugating enzyme family. UEV subfamily.</text>
</comment>
<proteinExistence type="inferred from homology"/>
<keyword evidence="3 7" id="KW-0813">Transport</keyword>
<feature type="compositionally biased region" description="Pro residues" evidence="9">
    <location>
        <begin position="185"/>
        <end position="196"/>
    </location>
</feature>
<evidence type="ECO:0000313" key="12">
    <source>
        <dbReference type="EMBL" id="CAG8509977.1"/>
    </source>
</evidence>
<dbReference type="InterPro" id="IPR037202">
    <property type="entry name" value="ESCRT_assembly_dom"/>
</dbReference>
<dbReference type="InterPro" id="IPR008883">
    <property type="entry name" value="UEV_N"/>
</dbReference>
<reference evidence="12" key="1">
    <citation type="submission" date="2021-06" db="EMBL/GenBank/DDBJ databases">
        <authorList>
            <person name="Kallberg Y."/>
            <person name="Tangrot J."/>
            <person name="Rosling A."/>
        </authorList>
    </citation>
    <scope>NUCLEOTIDE SEQUENCE</scope>
    <source>
        <strain evidence="12">BR232B</strain>
    </source>
</reference>
<dbReference type="Pfam" id="PF09454">
    <property type="entry name" value="Vps23_core"/>
    <property type="match status" value="1"/>
</dbReference>
<dbReference type="GO" id="GO:0043130">
    <property type="term" value="F:ubiquitin binding"/>
    <property type="evidence" value="ECO:0007669"/>
    <property type="project" value="TreeGrafter"/>
</dbReference>
<evidence type="ECO:0000259" key="10">
    <source>
        <dbReference type="PROSITE" id="PS51312"/>
    </source>
</evidence>
<dbReference type="InterPro" id="IPR052070">
    <property type="entry name" value="ESCRT-I_UEV_domain"/>
</dbReference>
<evidence type="ECO:0000256" key="2">
    <source>
        <dbReference type="ARBA" id="ARBA00009594"/>
    </source>
</evidence>
<dbReference type="SUPFAM" id="SSF140111">
    <property type="entry name" value="Endosomal sorting complex assembly domain"/>
    <property type="match status" value="1"/>
</dbReference>
<feature type="coiled-coil region" evidence="8">
    <location>
        <begin position="321"/>
        <end position="355"/>
    </location>
</feature>
<keyword evidence="13" id="KW-1185">Reference proteome</keyword>
<keyword evidence="5 7" id="KW-0653">Protein transport</keyword>
<dbReference type="GO" id="GO:0000813">
    <property type="term" value="C:ESCRT I complex"/>
    <property type="evidence" value="ECO:0007669"/>
    <property type="project" value="TreeGrafter"/>
</dbReference>
<dbReference type="PANTHER" id="PTHR23306:SF3">
    <property type="entry name" value="TUMOR SUPPRESSOR PROTEIN 101"/>
    <property type="match status" value="1"/>
</dbReference>
<gene>
    <name evidence="12" type="ORF">PBRASI_LOCUS3059</name>
</gene>
<comment type="subcellular location">
    <subcellularLocation>
        <location evidence="1">Endosome</location>
    </subcellularLocation>
</comment>
<feature type="compositionally biased region" description="Low complexity" evidence="9">
    <location>
        <begin position="240"/>
        <end position="261"/>
    </location>
</feature>